<keyword evidence="3" id="KW-1185">Reference proteome</keyword>
<dbReference type="AlphaFoldDB" id="A0A392VD33"/>
<accession>A0A392VD33</accession>
<protein>
    <submittedName>
        <fullName evidence="2">Uncharacterized protein</fullName>
    </submittedName>
</protein>
<dbReference type="EMBL" id="LXQA011113372">
    <property type="protein sequence ID" value="MCI85353.1"/>
    <property type="molecule type" value="Genomic_DNA"/>
</dbReference>
<proteinExistence type="predicted"/>
<evidence type="ECO:0000256" key="1">
    <source>
        <dbReference type="SAM" id="MobiDB-lite"/>
    </source>
</evidence>
<organism evidence="2 3">
    <name type="scientific">Trifolium medium</name>
    <dbReference type="NCBI Taxonomy" id="97028"/>
    <lineage>
        <taxon>Eukaryota</taxon>
        <taxon>Viridiplantae</taxon>
        <taxon>Streptophyta</taxon>
        <taxon>Embryophyta</taxon>
        <taxon>Tracheophyta</taxon>
        <taxon>Spermatophyta</taxon>
        <taxon>Magnoliopsida</taxon>
        <taxon>eudicotyledons</taxon>
        <taxon>Gunneridae</taxon>
        <taxon>Pentapetalae</taxon>
        <taxon>rosids</taxon>
        <taxon>fabids</taxon>
        <taxon>Fabales</taxon>
        <taxon>Fabaceae</taxon>
        <taxon>Papilionoideae</taxon>
        <taxon>50 kb inversion clade</taxon>
        <taxon>NPAAA clade</taxon>
        <taxon>Hologalegina</taxon>
        <taxon>IRL clade</taxon>
        <taxon>Trifolieae</taxon>
        <taxon>Trifolium</taxon>
    </lineage>
</organism>
<comment type="caution">
    <text evidence="2">The sequence shown here is derived from an EMBL/GenBank/DDBJ whole genome shotgun (WGS) entry which is preliminary data.</text>
</comment>
<name>A0A392VD33_9FABA</name>
<evidence type="ECO:0000313" key="3">
    <source>
        <dbReference type="Proteomes" id="UP000265520"/>
    </source>
</evidence>
<sequence length="51" mass="5656">MDRGVRAGPSTPKEGPLRTPGLIPTKRRGGVIPLPRRCFRGSQRSPYPRDN</sequence>
<feature type="region of interest" description="Disordered" evidence="1">
    <location>
        <begin position="1"/>
        <end position="51"/>
    </location>
</feature>
<evidence type="ECO:0000313" key="2">
    <source>
        <dbReference type="EMBL" id="MCI85353.1"/>
    </source>
</evidence>
<reference evidence="2 3" key="1">
    <citation type="journal article" date="2018" name="Front. Plant Sci.">
        <title>Red Clover (Trifolium pratense) and Zigzag Clover (T. medium) - A Picture of Genomic Similarities and Differences.</title>
        <authorList>
            <person name="Dluhosova J."/>
            <person name="Istvanek J."/>
            <person name="Nedelnik J."/>
            <person name="Repkova J."/>
        </authorList>
    </citation>
    <scope>NUCLEOTIDE SEQUENCE [LARGE SCALE GENOMIC DNA]</scope>
    <source>
        <strain evidence="3">cv. 10/8</strain>
        <tissue evidence="2">Leaf</tissue>
    </source>
</reference>
<dbReference type="Proteomes" id="UP000265520">
    <property type="component" value="Unassembled WGS sequence"/>
</dbReference>